<gene>
    <name evidence="1" type="ORF">DVH24_021400</name>
</gene>
<protein>
    <submittedName>
        <fullName evidence="1">Uncharacterized protein</fullName>
    </submittedName>
</protein>
<name>A0A498JUQ6_MALDO</name>
<evidence type="ECO:0000313" key="2">
    <source>
        <dbReference type="Proteomes" id="UP000290289"/>
    </source>
</evidence>
<evidence type="ECO:0000313" key="1">
    <source>
        <dbReference type="EMBL" id="RXH99598.1"/>
    </source>
</evidence>
<dbReference type="EMBL" id="RDQH01000331">
    <property type="protein sequence ID" value="RXH99598.1"/>
    <property type="molecule type" value="Genomic_DNA"/>
</dbReference>
<dbReference type="Proteomes" id="UP000290289">
    <property type="component" value="Chromosome 5"/>
</dbReference>
<organism evidence="1 2">
    <name type="scientific">Malus domestica</name>
    <name type="common">Apple</name>
    <name type="synonym">Pyrus malus</name>
    <dbReference type="NCBI Taxonomy" id="3750"/>
    <lineage>
        <taxon>Eukaryota</taxon>
        <taxon>Viridiplantae</taxon>
        <taxon>Streptophyta</taxon>
        <taxon>Embryophyta</taxon>
        <taxon>Tracheophyta</taxon>
        <taxon>Spermatophyta</taxon>
        <taxon>Magnoliopsida</taxon>
        <taxon>eudicotyledons</taxon>
        <taxon>Gunneridae</taxon>
        <taxon>Pentapetalae</taxon>
        <taxon>rosids</taxon>
        <taxon>fabids</taxon>
        <taxon>Rosales</taxon>
        <taxon>Rosaceae</taxon>
        <taxon>Amygdaloideae</taxon>
        <taxon>Maleae</taxon>
        <taxon>Malus</taxon>
    </lineage>
</organism>
<sequence>MVCHELLSLGCRFSGVCSWPWSEAWRWLLILVRRDVVCGATLAESTCTAAVLVVAAAAMAENASAPYSLSSLLEDVGQLEVPTLEIHISYHVELVGAHPWRGAKRGPTQTHGGTGMCLGSDTMWNFSGRQADNPLQQH</sequence>
<keyword evidence="2" id="KW-1185">Reference proteome</keyword>
<accession>A0A498JUQ6</accession>
<reference evidence="1 2" key="1">
    <citation type="submission" date="2018-10" db="EMBL/GenBank/DDBJ databases">
        <title>A high-quality apple genome assembly.</title>
        <authorList>
            <person name="Hu J."/>
        </authorList>
    </citation>
    <scope>NUCLEOTIDE SEQUENCE [LARGE SCALE GENOMIC DNA]</scope>
    <source>
        <strain evidence="2">cv. HFTH1</strain>
        <tissue evidence="1">Young leaf</tissue>
    </source>
</reference>
<dbReference type="AlphaFoldDB" id="A0A498JUQ6"/>
<comment type="caution">
    <text evidence="1">The sequence shown here is derived from an EMBL/GenBank/DDBJ whole genome shotgun (WGS) entry which is preliminary data.</text>
</comment>
<proteinExistence type="predicted"/>